<gene>
    <name evidence="10" type="ORF">CSW08_12860</name>
</gene>
<comment type="subcellular location">
    <subcellularLocation>
        <location evidence="2">Membrane</location>
        <topology evidence="2">Multi-pass membrane protein</topology>
    </subcellularLocation>
</comment>
<feature type="transmembrane region" description="Helical" evidence="8">
    <location>
        <begin position="299"/>
        <end position="317"/>
    </location>
</feature>
<dbReference type="AlphaFoldDB" id="A0A2N3HHV0"/>
<comment type="caution">
    <text evidence="10">The sequence shown here is derived from an EMBL/GenBank/DDBJ whole genome shotgun (WGS) entry which is preliminary data.</text>
</comment>
<dbReference type="RefSeq" id="WP_106660279.1">
    <property type="nucleotide sequence ID" value="NZ_PJEO01000049.1"/>
</dbReference>
<dbReference type="EMBL" id="PJEO01000049">
    <property type="protein sequence ID" value="PKQ44536.1"/>
    <property type="molecule type" value="Genomic_DNA"/>
</dbReference>
<dbReference type="InterPro" id="IPR011701">
    <property type="entry name" value="MFS"/>
</dbReference>
<evidence type="ECO:0000313" key="11">
    <source>
        <dbReference type="Proteomes" id="UP000233435"/>
    </source>
</evidence>
<dbReference type="PANTHER" id="PTHR23504">
    <property type="entry name" value="MAJOR FACILITATOR SUPERFAMILY DOMAIN-CONTAINING PROTEIN 10"/>
    <property type="match status" value="1"/>
</dbReference>
<feature type="transmembrane region" description="Helical" evidence="8">
    <location>
        <begin position="268"/>
        <end position="287"/>
    </location>
</feature>
<keyword evidence="7 8" id="KW-0472">Membrane</keyword>
<name>A0A2N3HHV0_9FLAO</name>
<dbReference type="Gene3D" id="1.20.1250.20">
    <property type="entry name" value="MFS general substrate transporter like domains"/>
    <property type="match status" value="1"/>
</dbReference>
<comment type="function">
    <text evidence="1">Resistance to tetracycline by an active tetracycline efflux. This is an energy-dependent process that decreases the accumulation of the antibiotic in whole cells. This protein functions as a metal-tetracycline/H(+) antiporter.</text>
</comment>
<evidence type="ECO:0000256" key="4">
    <source>
        <dbReference type="ARBA" id="ARBA00022448"/>
    </source>
</evidence>
<dbReference type="OrthoDB" id="9793283at2"/>
<dbReference type="GO" id="GO:0016020">
    <property type="term" value="C:membrane"/>
    <property type="evidence" value="ECO:0007669"/>
    <property type="project" value="UniProtKB-SubCell"/>
</dbReference>
<evidence type="ECO:0000256" key="3">
    <source>
        <dbReference type="ARBA" id="ARBA00007520"/>
    </source>
</evidence>
<feature type="transmembrane region" description="Helical" evidence="8">
    <location>
        <begin position="147"/>
        <end position="170"/>
    </location>
</feature>
<proteinExistence type="inferred from homology"/>
<feature type="transmembrane region" description="Helical" evidence="8">
    <location>
        <begin position="112"/>
        <end position="135"/>
    </location>
</feature>
<keyword evidence="6 8" id="KW-1133">Transmembrane helix</keyword>
<keyword evidence="11" id="KW-1185">Reference proteome</keyword>
<evidence type="ECO:0000256" key="2">
    <source>
        <dbReference type="ARBA" id="ARBA00004141"/>
    </source>
</evidence>
<feature type="transmembrane region" description="Helical" evidence="8">
    <location>
        <begin position="182"/>
        <end position="202"/>
    </location>
</feature>
<feature type="transmembrane region" description="Helical" evidence="8">
    <location>
        <begin position="87"/>
        <end position="106"/>
    </location>
</feature>
<comment type="similarity">
    <text evidence="3">Belongs to the major facilitator superfamily. TCR/Tet family.</text>
</comment>
<dbReference type="PROSITE" id="PS50850">
    <property type="entry name" value="MFS"/>
    <property type="match status" value="1"/>
</dbReference>
<protein>
    <submittedName>
        <fullName evidence="10">Tetracycline resistance MFS efflux pump</fullName>
    </submittedName>
</protein>
<dbReference type="Pfam" id="PF07690">
    <property type="entry name" value="MFS_1"/>
    <property type="match status" value="1"/>
</dbReference>
<sequence>MINEKSSSQTKFLAVIFLAVFLDLLGVTIIIPVIPALFEGEHAMFSGFQVGTRSLLYGLLIGCYSIMQFIGAPVLGALSDRYGRKPILSIALTGAFIGYTLFGYAILENIIWLLFLARMVPGFMGGNIAVIYSAIADISSEKEKIKNFGLVGSAFGLGFIIGPGLGGVLADKSVVSWFNYATPFWFTAILTLINIILIRFFFPETLKVRTNKKISILQGVNNLKKIAFLSNLKNVFAIVFLVTLGFTFFTQFYSVHLFRKYGYSVKDIGTLFLWTGIFLVIAQSFIVRIISKMYLPKQVLKWSLLFLSLFLVLLIFCDETWKIYLMNALIALAFGISSPNLTGLVSNNAEPNQQGEVLGLNQSITSLAQVLPPLIGGLLLGLDSVYPILTGGLVCFVAVILFWLRRAL</sequence>
<dbReference type="InterPro" id="IPR036259">
    <property type="entry name" value="MFS_trans_sf"/>
</dbReference>
<dbReference type="PANTHER" id="PTHR23504:SF15">
    <property type="entry name" value="MAJOR FACILITATOR SUPERFAMILY (MFS) PROFILE DOMAIN-CONTAINING PROTEIN"/>
    <property type="match status" value="1"/>
</dbReference>
<feature type="transmembrane region" description="Helical" evidence="8">
    <location>
        <begin position="385"/>
        <end position="404"/>
    </location>
</feature>
<organism evidence="10 11">
    <name type="scientific">Confluentibacter flavum</name>
    <dbReference type="NCBI Taxonomy" id="1909700"/>
    <lineage>
        <taxon>Bacteria</taxon>
        <taxon>Pseudomonadati</taxon>
        <taxon>Bacteroidota</taxon>
        <taxon>Flavobacteriia</taxon>
        <taxon>Flavobacteriales</taxon>
        <taxon>Flavobacteriaceae</taxon>
        <taxon>Confluentibacter</taxon>
    </lineage>
</organism>
<feature type="transmembrane region" description="Helical" evidence="8">
    <location>
        <begin position="54"/>
        <end position="75"/>
    </location>
</feature>
<dbReference type="PRINTS" id="PR01035">
    <property type="entry name" value="TCRTETA"/>
</dbReference>
<dbReference type="InterPro" id="IPR001958">
    <property type="entry name" value="Tet-R_TetA/multi-R_MdtG-like"/>
</dbReference>
<evidence type="ECO:0000259" key="9">
    <source>
        <dbReference type="PROSITE" id="PS50850"/>
    </source>
</evidence>
<dbReference type="PROSITE" id="PS00216">
    <property type="entry name" value="SUGAR_TRANSPORT_1"/>
    <property type="match status" value="1"/>
</dbReference>
<dbReference type="InterPro" id="IPR020846">
    <property type="entry name" value="MFS_dom"/>
</dbReference>
<accession>A0A2N3HHV0</accession>
<evidence type="ECO:0000256" key="1">
    <source>
        <dbReference type="ARBA" id="ARBA00003279"/>
    </source>
</evidence>
<feature type="domain" description="Major facilitator superfamily (MFS) profile" evidence="9">
    <location>
        <begin position="12"/>
        <end position="408"/>
    </location>
</feature>
<feature type="transmembrane region" description="Helical" evidence="8">
    <location>
        <begin position="12"/>
        <end position="34"/>
    </location>
</feature>
<evidence type="ECO:0000256" key="5">
    <source>
        <dbReference type="ARBA" id="ARBA00022692"/>
    </source>
</evidence>
<dbReference type="GO" id="GO:0022857">
    <property type="term" value="F:transmembrane transporter activity"/>
    <property type="evidence" value="ECO:0007669"/>
    <property type="project" value="InterPro"/>
</dbReference>
<dbReference type="Proteomes" id="UP000233435">
    <property type="component" value="Unassembled WGS sequence"/>
</dbReference>
<evidence type="ECO:0000256" key="7">
    <source>
        <dbReference type="ARBA" id="ARBA00023136"/>
    </source>
</evidence>
<feature type="transmembrane region" description="Helical" evidence="8">
    <location>
        <begin position="235"/>
        <end position="256"/>
    </location>
</feature>
<keyword evidence="5 8" id="KW-0812">Transmembrane</keyword>
<keyword evidence="4" id="KW-0813">Transport</keyword>
<reference evidence="10 11" key="1">
    <citation type="submission" date="2017-12" db="EMBL/GenBank/DDBJ databases">
        <title>Confluentibacter flavum sp. nov., isolated from the saline lake.</title>
        <authorList>
            <person name="Yu L."/>
        </authorList>
    </citation>
    <scope>NUCLEOTIDE SEQUENCE [LARGE SCALE GENOMIC DNA]</scope>
    <source>
        <strain evidence="10 11">3B</strain>
    </source>
</reference>
<dbReference type="InterPro" id="IPR005829">
    <property type="entry name" value="Sugar_transporter_CS"/>
</dbReference>
<evidence type="ECO:0000256" key="8">
    <source>
        <dbReference type="SAM" id="Phobius"/>
    </source>
</evidence>
<evidence type="ECO:0000313" key="10">
    <source>
        <dbReference type="EMBL" id="PKQ44536.1"/>
    </source>
</evidence>
<evidence type="ECO:0000256" key="6">
    <source>
        <dbReference type="ARBA" id="ARBA00022989"/>
    </source>
</evidence>
<dbReference type="SUPFAM" id="SSF103473">
    <property type="entry name" value="MFS general substrate transporter"/>
    <property type="match status" value="1"/>
</dbReference>